<evidence type="ECO:0000259" key="4">
    <source>
        <dbReference type="PROSITE" id="PS51462"/>
    </source>
</evidence>
<dbReference type="PANTHER" id="PTHR11839">
    <property type="entry name" value="UDP/ADP-SUGAR PYROPHOSPHATASE"/>
    <property type="match status" value="1"/>
</dbReference>
<evidence type="ECO:0000256" key="3">
    <source>
        <dbReference type="SAM" id="MobiDB-lite"/>
    </source>
</evidence>
<feature type="region of interest" description="Disordered" evidence="3">
    <location>
        <begin position="271"/>
        <end position="321"/>
    </location>
</feature>
<keyword evidence="2" id="KW-0378">Hydrolase</keyword>
<sequence length="509" mass="57642">MAICRSVFFYSPLLHRPPHHHLLSKSTFCLPKYPSKFSKSTNLPLHGQNPRPHFTSSMESPPGGYRKNVGICLINPSKKIFAASRLDIPDAWQMPQGGIDESEDPKVAAIRELKEETGVSSAEVLAEVLVGHSVVGLLTSLNLQTPSWLTYDFPPEVREKLKHQWGSDWKGQAQKWFLLKFTGNEEEINLLGDGTEKPEFGEWSWMSPEQIIDRVDVPVLLFLILLLAQNMQKKDSQFQLPGICRRLFNFFVNNFIARPFNHISGRADAVSRSSTEGPVDDSLTNGVDEHQVPLILKRTNREKKLHHQDQERSKDTGSGSEIQVHLKQTEEELEHWIPVDNLGSSVHEPVESSLKINDGDQPKSKKGDRIPISLSEKRQLPGYRVGIQKRKKVTEPPHDKEELPRVQVNGITTRGKAEQETDSNASAMTRGRGPKKFVTIQDSKVEDRAKKGKNIISENSTLAREHEAKEVFPRHLISVASNINEKSDAFIQRKKEAMRRNLSLERKKP</sequence>
<evidence type="ECO:0000256" key="2">
    <source>
        <dbReference type="ARBA" id="ARBA00022801"/>
    </source>
</evidence>
<dbReference type="GO" id="GO:0006753">
    <property type="term" value="P:nucleoside phosphate metabolic process"/>
    <property type="evidence" value="ECO:0007669"/>
    <property type="project" value="TreeGrafter"/>
</dbReference>
<reference evidence="5 6" key="1">
    <citation type="submission" date="2024-01" db="EMBL/GenBank/DDBJ databases">
        <authorList>
            <person name="Waweru B."/>
        </authorList>
    </citation>
    <scope>NUCLEOTIDE SEQUENCE [LARGE SCALE GENOMIC DNA]</scope>
</reference>
<protein>
    <recommendedName>
        <fullName evidence="4">Nudix hydrolase domain-containing protein</fullName>
    </recommendedName>
</protein>
<dbReference type="SUPFAM" id="SSF55811">
    <property type="entry name" value="Nudix"/>
    <property type="match status" value="1"/>
</dbReference>
<feature type="region of interest" description="Disordered" evidence="3">
    <location>
        <begin position="339"/>
        <end position="401"/>
    </location>
</feature>
<comment type="cofactor">
    <cofactor evidence="1">
        <name>Mn(2+)</name>
        <dbReference type="ChEBI" id="CHEBI:29035"/>
    </cofactor>
</comment>
<feature type="compositionally biased region" description="Basic and acidic residues" evidence="3">
    <location>
        <begin position="357"/>
        <end position="379"/>
    </location>
</feature>
<dbReference type="PRINTS" id="PR00502">
    <property type="entry name" value="NUDIXFAMILY"/>
</dbReference>
<dbReference type="GO" id="GO:0008893">
    <property type="term" value="F:guanosine-3',5'-bis(diphosphate) 3'-diphosphatase activity"/>
    <property type="evidence" value="ECO:0007669"/>
    <property type="project" value="TreeGrafter"/>
</dbReference>
<dbReference type="CDD" id="cd03671">
    <property type="entry name" value="NUDIX_Ap4A_hydrolase_plant_like"/>
    <property type="match status" value="1"/>
</dbReference>
<evidence type="ECO:0000313" key="6">
    <source>
        <dbReference type="Proteomes" id="UP001314170"/>
    </source>
</evidence>
<dbReference type="GO" id="GO:0034432">
    <property type="term" value="F:bis(5'-adenosyl)-pentaphosphatase activity"/>
    <property type="evidence" value="ECO:0007669"/>
    <property type="project" value="TreeGrafter"/>
</dbReference>
<dbReference type="PANTHER" id="PTHR11839:SF22">
    <property type="entry name" value="NUDIX HYDROLASE 26, CHLOROPLASTIC"/>
    <property type="match status" value="1"/>
</dbReference>
<dbReference type="InterPro" id="IPR022927">
    <property type="entry name" value="RppH"/>
</dbReference>
<dbReference type="PROSITE" id="PS51462">
    <property type="entry name" value="NUDIX"/>
    <property type="match status" value="1"/>
</dbReference>
<evidence type="ECO:0000313" key="5">
    <source>
        <dbReference type="EMBL" id="CAK7325192.1"/>
    </source>
</evidence>
<dbReference type="EMBL" id="CAWUPB010000850">
    <property type="protein sequence ID" value="CAK7325192.1"/>
    <property type="molecule type" value="Genomic_DNA"/>
</dbReference>
<name>A0AAV1QXB4_9ROSI</name>
<feature type="domain" description="Nudix hydrolase" evidence="4">
    <location>
        <begin position="64"/>
        <end position="228"/>
    </location>
</feature>
<evidence type="ECO:0000256" key="1">
    <source>
        <dbReference type="ARBA" id="ARBA00001936"/>
    </source>
</evidence>
<proteinExistence type="predicted"/>
<dbReference type="Proteomes" id="UP001314170">
    <property type="component" value="Unassembled WGS sequence"/>
</dbReference>
<dbReference type="Pfam" id="PF00293">
    <property type="entry name" value="NUDIX"/>
    <property type="match status" value="1"/>
</dbReference>
<dbReference type="InterPro" id="IPR020476">
    <property type="entry name" value="Nudix_hydrolase"/>
</dbReference>
<comment type="caution">
    <text evidence="5">The sequence shown here is derived from an EMBL/GenBank/DDBJ whole genome shotgun (WGS) entry which is preliminary data.</text>
</comment>
<keyword evidence="6" id="KW-1185">Reference proteome</keyword>
<dbReference type="GO" id="GO:0009507">
    <property type="term" value="C:chloroplast"/>
    <property type="evidence" value="ECO:0007669"/>
    <property type="project" value="TreeGrafter"/>
</dbReference>
<organism evidence="5 6">
    <name type="scientific">Dovyalis caffra</name>
    <dbReference type="NCBI Taxonomy" id="77055"/>
    <lineage>
        <taxon>Eukaryota</taxon>
        <taxon>Viridiplantae</taxon>
        <taxon>Streptophyta</taxon>
        <taxon>Embryophyta</taxon>
        <taxon>Tracheophyta</taxon>
        <taxon>Spermatophyta</taxon>
        <taxon>Magnoliopsida</taxon>
        <taxon>eudicotyledons</taxon>
        <taxon>Gunneridae</taxon>
        <taxon>Pentapetalae</taxon>
        <taxon>rosids</taxon>
        <taxon>fabids</taxon>
        <taxon>Malpighiales</taxon>
        <taxon>Salicaceae</taxon>
        <taxon>Flacourtieae</taxon>
        <taxon>Dovyalis</taxon>
    </lineage>
</organism>
<accession>A0AAV1QXB4</accession>
<dbReference type="Gene3D" id="3.90.79.10">
    <property type="entry name" value="Nucleoside Triphosphate Pyrophosphohydrolase"/>
    <property type="match status" value="1"/>
</dbReference>
<dbReference type="AlphaFoldDB" id="A0AAV1QXB4"/>
<gene>
    <name evidence="5" type="ORF">DCAF_LOCUS2864</name>
</gene>
<dbReference type="PROSITE" id="PS00893">
    <property type="entry name" value="NUDIX_BOX"/>
    <property type="match status" value="1"/>
</dbReference>
<dbReference type="GO" id="GO:0019693">
    <property type="term" value="P:ribose phosphate metabolic process"/>
    <property type="evidence" value="ECO:0007669"/>
    <property type="project" value="TreeGrafter"/>
</dbReference>
<dbReference type="InterPro" id="IPR020084">
    <property type="entry name" value="NUDIX_hydrolase_CS"/>
</dbReference>
<dbReference type="InterPro" id="IPR000086">
    <property type="entry name" value="NUDIX_hydrolase_dom"/>
</dbReference>
<dbReference type="InterPro" id="IPR015797">
    <property type="entry name" value="NUDIX_hydrolase-like_dom_sf"/>
</dbReference>